<evidence type="ECO:0000313" key="3">
    <source>
        <dbReference type="EMBL" id="SDL10034.1"/>
    </source>
</evidence>
<evidence type="ECO:0000313" key="4">
    <source>
        <dbReference type="Proteomes" id="UP000199053"/>
    </source>
</evidence>
<dbReference type="Pfam" id="PF11741">
    <property type="entry name" value="AMIN"/>
    <property type="match status" value="1"/>
</dbReference>
<evidence type="ECO:0000259" key="2">
    <source>
        <dbReference type="Pfam" id="PF11741"/>
    </source>
</evidence>
<keyword evidence="1" id="KW-1133">Transmembrane helix</keyword>
<feature type="transmembrane region" description="Helical" evidence="1">
    <location>
        <begin position="61"/>
        <end position="79"/>
    </location>
</feature>
<dbReference type="STRING" id="246191.SAMN05660337_2081"/>
<evidence type="ECO:0000256" key="1">
    <source>
        <dbReference type="SAM" id="Phobius"/>
    </source>
</evidence>
<dbReference type="OrthoDB" id="5457863at2"/>
<sequence length="291" mass="32483">MPVKNKKIIQCPFCNSNRLYLRRGLVSDAFISLLTPVKSFTCGSCSRSFRKYNNYFTSKQALIHILIILALVAFTRPSLINPGNWLMQEQATQPEKYIQLEQQSTENLPEDQFTNNGIAATANATGEFNATLAYKPETLDNATVLDVYNGTSNSTVDTMQVSFDNSEVSFNATEQNATVPKITAKTALQGGRLNSIYFKNIGGKTRINLDMGGSPLSYTSFFLRNPDRLVVDIHGSWEYFGPTTLKPENPIFSKFRIGIYENKLRMVMDLKGDTPAPTIMKTDTGLNIDVK</sequence>
<name>A0A1G9HBA2_9BACT</name>
<protein>
    <submittedName>
        <fullName evidence="3">AMIN domain-containing protein</fullName>
    </submittedName>
</protein>
<organism evidence="3 4">
    <name type="scientific">Maridesulfovibrio ferrireducens</name>
    <dbReference type="NCBI Taxonomy" id="246191"/>
    <lineage>
        <taxon>Bacteria</taxon>
        <taxon>Pseudomonadati</taxon>
        <taxon>Thermodesulfobacteriota</taxon>
        <taxon>Desulfovibrionia</taxon>
        <taxon>Desulfovibrionales</taxon>
        <taxon>Desulfovibrionaceae</taxon>
        <taxon>Maridesulfovibrio</taxon>
    </lineage>
</organism>
<keyword evidence="1" id="KW-0812">Transmembrane</keyword>
<accession>A0A1G9HBA2</accession>
<feature type="domain" description="AMIN" evidence="2">
    <location>
        <begin position="196"/>
        <end position="289"/>
    </location>
</feature>
<gene>
    <name evidence="3" type="ORF">SAMN05660337_2081</name>
</gene>
<reference evidence="4" key="1">
    <citation type="submission" date="2016-10" db="EMBL/GenBank/DDBJ databases">
        <authorList>
            <person name="Varghese N."/>
            <person name="Submissions S."/>
        </authorList>
    </citation>
    <scope>NUCLEOTIDE SEQUENCE [LARGE SCALE GENOMIC DNA]</scope>
    <source>
        <strain evidence="4">DSM 16995</strain>
    </source>
</reference>
<dbReference type="EMBL" id="FNGA01000003">
    <property type="protein sequence ID" value="SDL10034.1"/>
    <property type="molecule type" value="Genomic_DNA"/>
</dbReference>
<dbReference type="RefSeq" id="WP_092160817.1">
    <property type="nucleotide sequence ID" value="NZ_FNGA01000003.1"/>
</dbReference>
<proteinExistence type="predicted"/>
<keyword evidence="1" id="KW-0472">Membrane</keyword>
<dbReference type="Gene3D" id="2.60.40.3500">
    <property type="match status" value="1"/>
</dbReference>
<keyword evidence="4" id="KW-1185">Reference proteome</keyword>
<dbReference type="AlphaFoldDB" id="A0A1G9HBA2"/>
<dbReference type="InterPro" id="IPR021731">
    <property type="entry name" value="AMIN_dom"/>
</dbReference>
<dbReference type="Proteomes" id="UP000199053">
    <property type="component" value="Unassembled WGS sequence"/>
</dbReference>